<name>A0ABZ2U678_9ACTN</name>
<reference evidence="9 10" key="1">
    <citation type="journal article" date="2023" name="Virus Evol.">
        <title>Computational host range prediction-The good, the bad, and the ugly.</title>
        <authorList>
            <person name="Howell A.A."/>
            <person name="Versoza C.J."/>
            <person name="Pfeifer S.P."/>
        </authorList>
    </citation>
    <scope>NUCLEOTIDE SEQUENCE [LARGE SCALE GENOMIC DNA]</scope>
    <source>
        <strain evidence="9 10">1610/1b</strain>
    </source>
</reference>
<evidence type="ECO:0000256" key="5">
    <source>
        <dbReference type="ARBA" id="ARBA00022692"/>
    </source>
</evidence>
<dbReference type="Pfam" id="PF01032">
    <property type="entry name" value="FecCD"/>
    <property type="match status" value="1"/>
</dbReference>
<comment type="similarity">
    <text evidence="2">Belongs to the binding-protein-dependent transport system permease family. FecCD subfamily.</text>
</comment>
<dbReference type="EMBL" id="CP136137">
    <property type="protein sequence ID" value="WYY09213.1"/>
    <property type="molecule type" value="Genomic_DNA"/>
</dbReference>
<keyword evidence="4" id="KW-1003">Cell membrane</keyword>
<comment type="subcellular location">
    <subcellularLocation>
        <location evidence="1">Cell membrane</location>
        <topology evidence="1">Multi-pass membrane protein</topology>
    </subcellularLocation>
</comment>
<evidence type="ECO:0000256" key="3">
    <source>
        <dbReference type="ARBA" id="ARBA00022448"/>
    </source>
</evidence>
<protein>
    <submittedName>
        <fullName evidence="9">Iron ABC transporter permease</fullName>
    </submittedName>
</protein>
<proteinExistence type="inferred from homology"/>
<evidence type="ECO:0000256" key="4">
    <source>
        <dbReference type="ARBA" id="ARBA00022475"/>
    </source>
</evidence>
<feature type="transmembrane region" description="Helical" evidence="8">
    <location>
        <begin position="177"/>
        <end position="200"/>
    </location>
</feature>
<evidence type="ECO:0000256" key="6">
    <source>
        <dbReference type="ARBA" id="ARBA00022989"/>
    </source>
</evidence>
<keyword evidence="3" id="KW-0813">Transport</keyword>
<feature type="transmembrane region" description="Helical" evidence="8">
    <location>
        <begin position="153"/>
        <end position="171"/>
    </location>
</feature>
<accession>A0ABZ2U678</accession>
<organism evidence="9 10">
    <name type="scientific">Gordonia hydrophobica</name>
    <dbReference type="NCBI Taxonomy" id="40516"/>
    <lineage>
        <taxon>Bacteria</taxon>
        <taxon>Bacillati</taxon>
        <taxon>Actinomycetota</taxon>
        <taxon>Actinomycetes</taxon>
        <taxon>Mycobacteriales</taxon>
        <taxon>Gordoniaceae</taxon>
        <taxon>Gordonia</taxon>
    </lineage>
</organism>
<keyword evidence="7 8" id="KW-0472">Membrane</keyword>
<feature type="transmembrane region" description="Helical" evidence="8">
    <location>
        <begin position="38"/>
        <end position="56"/>
    </location>
</feature>
<keyword evidence="5 8" id="KW-0812">Transmembrane</keyword>
<dbReference type="CDD" id="cd06550">
    <property type="entry name" value="TM_ABC_iron-siderophores_like"/>
    <property type="match status" value="1"/>
</dbReference>
<dbReference type="InterPro" id="IPR000522">
    <property type="entry name" value="ABC_transptr_permease_BtuC"/>
</dbReference>
<evidence type="ECO:0000256" key="7">
    <source>
        <dbReference type="ARBA" id="ARBA00023136"/>
    </source>
</evidence>
<feature type="transmembrane region" description="Helical" evidence="8">
    <location>
        <begin position="270"/>
        <end position="295"/>
    </location>
</feature>
<evidence type="ECO:0000313" key="9">
    <source>
        <dbReference type="EMBL" id="WYY09213.1"/>
    </source>
</evidence>
<dbReference type="RefSeq" id="WP_084247313.1">
    <property type="nucleotide sequence ID" value="NZ_CP136137.1"/>
</dbReference>
<evidence type="ECO:0000313" key="10">
    <source>
        <dbReference type="Proteomes" id="UP001479933"/>
    </source>
</evidence>
<sequence length="364" mass="37083">MTDLRPNPSVNASPDVPPLPSALRIGDDVSVVFRLRPVAVTLVAAVLTFVFFCASIRIGDLPMSFGDVIRALIGTGDQVNQFIVHDLRLPRALMGVIVGAALGMSGAIVQSISHNPLASPDILGISSGAGVAAVFLLTTGSTAAGLSRYGMPAAALAGGLLTGVIVYVLAARGGMDGIRLVLIGVAINALMHAVITWLLVRADLRDVGAAKTWLVGSLEARTWDQLVGVAIVVGIAALIALGASFALRAVQLGDDVAQGLGVGIGRTRAVLLIAAVVLAAVSVAGAGPIAFVAFVSPQVALRLTGQSAPPLVASAVIGAMLLSGADLITRLWLPDYLPVGIVTAAVGGPFLVYLLVRQNLKGKR</sequence>
<dbReference type="SUPFAM" id="SSF81345">
    <property type="entry name" value="ABC transporter involved in vitamin B12 uptake, BtuC"/>
    <property type="match status" value="1"/>
</dbReference>
<keyword evidence="10" id="KW-1185">Reference proteome</keyword>
<evidence type="ECO:0000256" key="8">
    <source>
        <dbReference type="SAM" id="Phobius"/>
    </source>
</evidence>
<feature type="transmembrane region" description="Helical" evidence="8">
    <location>
        <begin position="226"/>
        <end position="250"/>
    </location>
</feature>
<dbReference type="PANTHER" id="PTHR30472">
    <property type="entry name" value="FERRIC ENTEROBACTIN TRANSPORT SYSTEM PERMEASE PROTEIN"/>
    <property type="match status" value="1"/>
</dbReference>
<feature type="transmembrane region" description="Helical" evidence="8">
    <location>
        <begin position="92"/>
        <end position="113"/>
    </location>
</feature>
<feature type="transmembrane region" description="Helical" evidence="8">
    <location>
        <begin position="337"/>
        <end position="356"/>
    </location>
</feature>
<evidence type="ECO:0000256" key="1">
    <source>
        <dbReference type="ARBA" id="ARBA00004651"/>
    </source>
</evidence>
<gene>
    <name evidence="9" type="ORF">RVF87_09215</name>
</gene>
<keyword evidence="6 8" id="KW-1133">Transmembrane helix</keyword>
<dbReference type="Proteomes" id="UP001479933">
    <property type="component" value="Chromosome"/>
</dbReference>
<dbReference type="Gene3D" id="1.10.3470.10">
    <property type="entry name" value="ABC transporter involved in vitamin B12 uptake, BtuC"/>
    <property type="match status" value="1"/>
</dbReference>
<evidence type="ECO:0000256" key="2">
    <source>
        <dbReference type="ARBA" id="ARBA00007935"/>
    </source>
</evidence>
<dbReference type="PANTHER" id="PTHR30472:SF24">
    <property type="entry name" value="FERRIC ENTEROBACTIN TRANSPORT SYSTEM PERMEASE PROTEIN FEPG"/>
    <property type="match status" value="1"/>
</dbReference>
<dbReference type="InterPro" id="IPR037294">
    <property type="entry name" value="ABC_BtuC-like"/>
</dbReference>
<feature type="transmembrane region" description="Helical" evidence="8">
    <location>
        <begin position="125"/>
        <end position="146"/>
    </location>
</feature>